<dbReference type="Proteomes" id="UP001652397">
    <property type="component" value="Unassembled WGS sequence"/>
</dbReference>
<dbReference type="Pfam" id="PF04865">
    <property type="entry name" value="Baseplate_J"/>
    <property type="match status" value="1"/>
</dbReference>
<evidence type="ECO:0000259" key="3">
    <source>
        <dbReference type="Pfam" id="PF26078"/>
    </source>
</evidence>
<feature type="domain" description="Baseplate J-like C-terminal" evidence="4">
    <location>
        <begin position="274"/>
        <end position="352"/>
    </location>
</feature>
<dbReference type="InterPro" id="IPR052399">
    <property type="entry name" value="Phage_Baseplate_Assmbl_Protein"/>
</dbReference>
<feature type="domain" description="Baseplate J-like central" evidence="3">
    <location>
        <begin position="181"/>
        <end position="260"/>
    </location>
</feature>
<dbReference type="RefSeq" id="WP_147573939.1">
    <property type="nucleotide sequence ID" value="NZ_JAOQJE010000004.1"/>
</dbReference>
<keyword evidence="6" id="KW-1185">Reference proteome</keyword>
<dbReference type="InterPro" id="IPR006949">
    <property type="entry name" value="Barrel_Baseplate_J-like"/>
</dbReference>
<evidence type="ECO:0000256" key="1">
    <source>
        <dbReference type="ARBA" id="ARBA00038087"/>
    </source>
</evidence>
<comment type="similarity">
    <text evidence="1">Belongs to the Mu gp47/PBSX XkdT family.</text>
</comment>
<feature type="domain" description="Baseplate protein J-like barrel" evidence="2">
    <location>
        <begin position="84"/>
        <end position="160"/>
    </location>
</feature>
<evidence type="ECO:0000259" key="4">
    <source>
        <dbReference type="Pfam" id="PF26079"/>
    </source>
</evidence>
<dbReference type="Pfam" id="PF26078">
    <property type="entry name" value="Baseplate_J_M"/>
    <property type="match status" value="1"/>
</dbReference>
<comment type="caution">
    <text evidence="5">The sequence shown here is derived from an EMBL/GenBank/DDBJ whole genome shotgun (WGS) entry which is preliminary data.</text>
</comment>
<organism evidence="5 6">
    <name type="scientific">Agathobaculum ammoniilyticum</name>
    <dbReference type="NCBI Taxonomy" id="2981778"/>
    <lineage>
        <taxon>Bacteria</taxon>
        <taxon>Bacillati</taxon>
        <taxon>Bacillota</taxon>
        <taxon>Clostridia</taxon>
        <taxon>Eubacteriales</taxon>
        <taxon>Butyricicoccaceae</taxon>
        <taxon>Agathobaculum</taxon>
    </lineage>
</organism>
<dbReference type="EMBL" id="JAOQJE010000004">
    <property type="protein sequence ID" value="MCU6788610.1"/>
    <property type="molecule type" value="Genomic_DNA"/>
</dbReference>
<dbReference type="InterPro" id="IPR058531">
    <property type="entry name" value="Baseplate_J_M"/>
</dbReference>
<dbReference type="PANTHER" id="PTHR37829">
    <property type="entry name" value="PHAGE-LIKE ELEMENT PBSX PROTEIN XKDT"/>
    <property type="match status" value="1"/>
</dbReference>
<protein>
    <submittedName>
        <fullName evidence="5">Baseplate J/gp47 family protein</fullName>
    </submittedName>
</protein>
<accession>A0ABT2U1W9</accession>
<evidence type="ECO:0000313" key="5">
    <source>
        <dbReference type="EMBL" id="MCU6788610.1"/>
    </source>
</evidence>
<reference evidence="5 6" key="1">
    <citation type="journal article" date="2021" name="ISME Commun">
        <title>Automated analysis of genomic sequences facilitates high-throughput and comprehensive description of bacteria.</title>
        <authorList>
            <person name="Hitch T.C.A."/>
        </authorList>
    </citation>
    <scope>NUCLEOTIDE SEQUENCE [LARGE SCALE GENOMIC DNA]</scope>
    <source>
        <strain evidence="5 6">Sanger_34</strain>
    </source>
</reference>
<gene>
    <name evidence="5" type="ORF">OCV66_05825</name>
</gene>
<name>A0ABT2U1W9_9FIRM</name>
<proteinExistence type="inferred from homology"/>
<sequence>MSAASDILQELLAAMPDSYQKTIGFPTYDLLAAAALRMEGTDAELEAAKAKLDPENLTGDELDRYIFPRTGLERRQATFAHGVVHVTGTGTVSEGDLFESGGGVQFYATQAVQITGEGDVPVTCRQDGAAGNLPAHSVTQMPVTIAGISACDNPAPMTGGYDEEDDAAYYERHLLKVRTPPTSGNIYQYQSWALEVAGVGRVKVFPLGHGDNTVDVVLVDSTGQPAAEELVKSVQDYIDPDSTGEGYGQAPIGARCYVSAATGKAVAVSCTVSKLNTGDEDGTVTAAVKAAIAAYLAEIAFEQDFVSYGQIAAAILSAEGVLDFENLAVNGGTANVAIGERECAVLGEVAVTYA</sequence>
<evidence type="ECO:0000313" key="6">
    <source>
        <dbReference type="Proteomes" id="UP001652397"/>
    </source>
</evidence>
<dbReference type="PANTHER" id="PTHR37829:SF3">
    <property type="entry name" value="PROTEIN JAYE-RELATED"/>
    <property type="match status" value="1"/>
</dbReference>
<evidence type="ECO:0000259" key="2">
    <source>
        <dbReference type="Pfam" id="PF04865"/>
    </source>
</evidence>
<dbReference type="InterPro" id="IPR058530">
    <property type="entry name" value="Baseplate_J-like_C"/>
</dbReference>
<dbReference type="Pfam" id="PF26079">
    <property type="entry name" value="Baseplate_J_C"/>
    <property type="match status" value="1"/>
</dbReference>